<reference evidence="3 4" key="1">
    <citation type="journal article" date="2019" name="Int. J. Syst. Evol. Microbiol.">
        <title>The Global Catalogue of Microorganisms (GCM) 10K type strain sequencing project: providing services to taxonomists for standard genome sequencing and annotation.</title>
        <authorList>
            <consortium name="The Broad Institute Genomics Platform"/>
            <consortium name="The Broad Institute Genome Sequencing Center for Infectious Disease"/>
            <person name="Wu L."/>
            <person name="Ma J."/>
        </authorList>
    </citation>
    <scope>NUCLEOTIDE SEQUENCE [LARGE SCALE GENOMIC DNA]</scope>
    <source>
        <strain evidence="3 4">JCM 16259</strain>
    </source>
</reference>
<feature type="region of interest" description="Disordered" evidence="1">
    <location>
        <begin position="110"/>
        <end position="231"/>
    </location>
</feature>
<feature type="transmembrane region" description="Helical" evidence="2">
    <location>
        <begin position="47"/>
        <end position="68"/>
    </location>
</feature>
<sequence length="231" mass="24894">MALLGLILLLVGAGAGVVTYLATHAAAGTVAVSAFGFTRNATPFELVLYGAVAVLLFAIGWAMVAAAARRRARVRREEKEAARLAEVEETAEAARRDHEHRFEEARLRDEDLRRRESELSARHEGLDTREAELARREAEWREREGPSVADVVTGRAEGSVSDGTASWADESSTADSRRSDTHHTDSGHTDATSADSGYTESIDPTDSTHATDSSHADSVPAGERQQRDGAV</sequence>
<feature type="compositionally biased region" description="Polar residues" evidence="1">
    <location>
        <begin position="189"/>
        <end position="213"/>
    </location>
</feature>
<feature type="compositionally biased region" description="Basic and acidic residues" evidence="1">
    <location>
        <begin position="175"/>
        <end position="188"/>
    </location>
</feature>
<organism evidence="3 4">
    <name type="scientific">Terrabacter carboxydivorans</name>
    <dbReference type="NCBI Taxonomy" id="619730"/>
    <lineage>
        <taxon>Bacteria</taxon>
        <taxon>Bacillati</taxon>
        <taxon>Actinomycetota</taxon>
        <taxon>Actinomycetes</taxon>
        <taxon>Micrococcales</taxon>
        <taxon>Intrasporangiaceae</taxon>
        <taxon>Terrabacter</taxon>
    </lineage>
</organism>
<proteinExistence type="predicted"/>
<feature type="compositionally biased region" description="Basic and acidic residues" evidence="1">
    <location>
        <begin position="110"/>
        <end position="145"/>
    </location>
</feature>
<keyword evidence="4" id="KW-1185">Reference proteome</keyword>
<comment type="caution">
    <text evidence="3">The sequence shown here is derived from an EMBL/GenBank/DDBJ whole genome shotgun (WGS) entry which is preliminary data.</text>
</comment>
<evidence type="ECO:0000313" key="3">
    <source>
        <dbReference type="EMBL" id="GAA2480765.1"/>
    </source>
</evidence>
<name>A0ABN3LAJ5_9MICO</name>
<evidence type="ECO:0000256" key="1">
    <source>
        <dbReference type="SAM" id="MobiDB-lite"/>
    </source>
</evidence>
<keyword evidence="2" id="KW-1133">Transmembrane helix</keyword>
<protein>
    <submittedName>
        <fullName evidence="3">Uncharacterized protein</fullName>
    </submittedName>
</protein>
<keyword evidence="2" id="KW-0812">Transmembrane</keyword>
<evidence type="ECO:0000256" key="2">
    <source>
        <dbReference type="SAM" id="Phobius"/>
    </source>
</evidence>
<accession>A0ABN3LAJ5</accession>
<dbReference type="Proteomes" id="UP001500730">
    <property type="component" value="Unassembled WGS sequence"/>
</dbReference>
<gene>
    <name evidence="3" type="ORF">GCM10009858_18000</name>
</gene>
<keyword evidence="2" id="KW-0472">Membrane</keyword>
<dbReference type="EMBL" id="BAAARE010000007">
    <property type="protein sequence ID" value="GAA2480765.1"/>
    <property type="molecule type" value="Genomic_DNA"/>
</dbReference>
<feature type="compositionally biased region" description="Polar residues" evidence="1">
    <location>
        <begin position="161"/>
        <end position="174"/>
    </location>
</feature>
<dbReference type="RefSeq" id="WP_344254518.1">
    <property type="nucleotide sequence ID" value="NZ_BAAARE010000007.1"/>
</dbReference>
<evidence type="ECO:0000313" key="4">
    <source>
        <dbReference type="Proteomes" id="UP001500730"/>
    </source>
</evidence>